<dbReference type="InParanoid" id="A0A409XAY3"/>
<keyword evidence="4" id="KW-1185">Reference proteome</keyword>
<evidence type="ECO:0000256" key="1">
    <source>
        <dbReference type="SAM" id="MobiDB-lite"/>
    </source>
</evidence>
<feature type="region of interest" description="Disordered" evidence="1">
    <location>
        <begin position="179"/>
        <end position="340"/>
    </location>
</feature>
<feature type="region of interest" description="Disordered" evidence="1">
    <location>
        <begin position="1"/>
        <end position="54"/>
    </location>
</feature>
<feature type="compositionally biased region" description="Low complexity" evidence="1">
    <location>
        <begin position="197"/>
        <end position="220"/>
    </location>
</feature>
<name>A0A409XAY3_PSICY</name>
<reference evidence="3 4" key="1">
    <citation type="journal article" date="2018" name="Evol. Lett.">
        <title>Horizontal gene cluster transfer increased hallucinogenic mushroom diversity.</title>
        <authorList>
            <person name="Reynolds H.T."/>
            <person name="Vijayakumar V."/>
            <person name="Gluck-Thaler E."/>
            <person name="Korotkin H.B."/>
            <person name="Matheny P.B."/>
            <person name="Slot J.C."/>
        </authorList>
    </citation>
    <scope>NUCLEOTIDE SEQUENCE [LARGE SCALE GENOMIC DNA]</scope>
    <source>
        <strain evidence="3 4">2631</strain>
    </source>
</reference>
<dbReference type="GO" id="GO:0072344">
    <property type="term" value="P:rescue of stalled ribosome"/>
    <property type="evidence" value="ECO:0007669"/>
    <property type="project" value="InterPro"/>
</dbReference>
<dbReference type="InterPro" id="IPR009349">
    <property type="entry name" value="TRIP4/RQT4_C2HC5_Znf"/>
</dbReference>
<dbReference type="OrthoDB" id="338816at2759"/>
<organism evidence="3 4">
    <name type="scientific">Psilocybe cyanescens</name>
    <dbReference type="NCBI Taxonomy" id="93625"/>
    <lineage>
        <taxon>Eukaryota</taxon>
        <taxon>Fungi</taxon>
        <taxon>Dikarya</taxon>
        <taxon>Basidiomycota</taxon>
        <taxon>Agaricomycotina</taxon>
        <taxon>Agaricomycetes</taxon>
        <taxon>Agaricomycetidae</taxon>
        <taxon>Agaricales</taxon>
        <taxon>Agaricineae</taxon>
        <taxon>Strophariaceae</taxon>
        <taxon>Psilocybe</taxon>
    </lineage>
</organism>
<dbReference type="AlphaFoldDB" id="A0A409XAY3"/>
<protein>
    <recommendedName>
        <fullName evidence="2">TRIP4/RQT4 C2HC5-type zinc finger domain-containing protein</fullName>
    </recommendedName>
</protein>
<gene>
    <name evidence="3" type="ORF">CVT25_001247</name>
</gene>
<feature type="compositionally biased region" description="Basic and acidic residues" evidence="1">
    <location>
        <begin position="44"/>
        <end position="54"/>
    </location>
</feature>
<dbReference type="GO" id="GO:0008270">
    <property type="term" value="F:zinc ion binding"/>
    <property type="evidence" value="ECO:0007669"/>
    <property type="project" value="InterPro"/>
</dbReference>
<feature type="compositionally biased region" description="Pro residues" evidence="1">
    <location>
        <begin position="267"/>
        <end position="278"/>
    </location>
</feature>
<dbReference type="GO" id="GO:0005634">
    <property type="term" value="C:nucleus"/>
    <property type="evidence" value="ECO:0007669"/>
    <property type="project" value="InterPro"/>
</dbReference>
<feature type="domain" description="TRIP4/RQT4 C2HC5-type zinc finger" evidence="2">
    <location>
        <begin position="93"/>
        <end position="139"/>
    </location>
</feature>
<dbReference type="Proteomes" id="UP000283269">
    <property type="component" value="Unassembled WGS sequence"/>
</dbReference>
<comment type="caution">
    <text evidence="3">The sequence shown here is derived from an EMBL/GenBank/DDBJ whole genome shotgun (WGS) entry which is preliminary data.</text>
</comment>
<sequence length="340" mass="36235">MHKTPWTKPTSSLPSDRIKPKPSPTSTPGTKSKGKGKGPQQQQQRDDEPPKSKAVRRLEHLLSGMRKDRIDERDSKGGCFCLVLDLLCFDVNTARTHDLSPYTPLCHSCGLILCVLNAPYHACPHCTRPLLSATSSSRLTTRESLIARIEAELDSTLAAEHAQREQALQQARVAAGAFPMLGGGAGGSPSPSPSPSPATRMSAASAPPSRQPQFPQQSQTHKVMSLTSKTGNSRRVVVSSYTTTPVASRPSSRNTNNANDLEDGIPPRVPAPAPPSPEPRASAERPWQNFVHGSATYKPPTRLDDEQGASGATSSSRRRRGNKGKDKSKAGDDGDGGAGS</sequence>
<dbReference type="Pfam" id="PF06221">
    <property type="entry name" value="zf-C2HC5"/>
    <property type="match status" value="1"/>
</dbReference>
<proteinExistence type="predicted"/>
<dbReference type="STRING" id="93625.A0A409XAY3"/>
<dbReference type="GO" id="GO:0180022">
    <property type="term" value="C:RQC-trigger complex"/>
    <property type="evidence" value="ECO:0007669"/>
    <property type="project" value="InterPro"/>
</dbReference>
<dbReference type="EMBL" id="NHYD01002186">
    <property type="protein sequence ID" value="PPQ87905.1"/>
    <property type="molecule type" value="Genomic_DNA"/>
</dbReference>
<accession>A0A409XAY3</accession>
<evidence type="ECO:0000313" key="4">
    <source>
        <dbReference type="Proteomes" id="UP000283269"/>
    </source>
</evidence>
<evidence type="ECO:0000313" key="3">
    <source>
        <dbReference type="EMBL" id="PPQ87905.1"/>
    </source>
</evidence>
<evidence type="ECO:0000259" key="2">
    <source>
        <dbReference type="Pfam" id="PF06221"/>
    </source>
</evidence>
<feature type="compositionally biased region" description="Polar residues" evidence="1">
    <location>
        <begin position="221"/>
        <end position="259"/>
    </location>
</feature>
<feature type="compositionally biased region" description="Basic and acidic residues" evidence="1">
    <location>
        <begin position="323"/>
        <end position="332"/>
    </location>
</feature>